<dbReference type="Gene3D" id="3.90.79.10">
    <property type="entry name" value="Nucleoside Triphosphate Pyrophosphohydrolase"/>
    <property type="match status" value="1"/>
</dbReference>
<dbReference type="Pfam" id="PF00293">
    <property type="entry name" value="NUDIX"/>
    <property type="match status" value="1"/>
</dbReference>
<dbReference type="RefSeq" id="WP_350347560.1">
    <property type="nucleotide sequence ID" value="NZ_CP158374.1"/>
</dbReference>
<dbReference type="GO" id="GO:0006754">
    <property type="term" value="P:ATP biosynthetic process"/>
    <property type="evidence" value="ECO:0007669"/>
    <property type="project" value="TreeGrafter"/>
</dbReference>
<dbReference type="PANTHER" id="PTHR21340">
    <property type="entry name" value="DIADENOSINE 5,5-P1,P4-TETRAPHOSPHATE PYROPHOSPHOHYDROLASE MUTT"/>
    <property type="match status" value="1"/>
</dbReference>
<dbReference type="InterPro" id="IPR051325">
    <property type="entry name" value="Nudix_hydrolase_domain"/>
</dbReference>
<feature type="domain" description="Nudix hydrolase" evidence="1">
    <location>
        <begin position="1"/>
        <end position="152"/>
    </location>
</feature>
<dbReference type="InterPro" id="IPR000086">
    <property type="entry name" value="NUDIX_hydrolase_dom"/>
</dbReference>
<dbReference type="CDD" id="cd04662">
    <property type="entry name" value="NUDIX_Hydrolase"/>
    <property type="match status" value="1"/>
</dbReference>
<accession>A0AAU7W3Z6</accession>
<evidence type="ECO:0000259" key="1">
    <source>
        <dbReference type="PROSITE" id="PS51462"/>
    </source>
</evidence>
<dbReference type="AlphaFoldDB" id="A0AAU7W3Z6"/>
<name>A0AAU7W3Z6_9MICO</name>
<dbReference type="SUPFAM" id="SSF55811">
    <property type="entry name" value="Nudix"/>
    <property type="match status" value="1"/>
</dbReference>
<dbReference type="GO" id="GO:0006167">
    <property type="term" value="P:AMP biosynthetic process"/>
    <property type="evidence" value="ECO:0007669"/>
    <property type="project" value="TreeGrafter"/>
</dbReference>
<proteinExistence type="predicted"/>
<dbReference type="PANTHER" id="PTHR21340:SF7">
    <property type="entry name" value="NUDIX HYDROLASE DOMAIN-CONTAINING PROTEIN"/>
    <property type="match status" value="1"/>
</dbReference>
<dbReference type="GO" id="GO:0004081">
    <property type="term" value="F:bis(5'-nucleosyl)-tetraphosphatase (asymmetrical) activity"/>
    <property type="evidence" value="ECO:0007669"/>
    <property type="project" value="TreeGrafter"/>
</dbReference>
<dbReference type="EMBL" id="CP158374">
    <property type="protein sequence ID" value="XBX81538.1"/>
    <property type="molecule type" value="Genomic_DNA"/>
</dbReference>
<evidence type="ECO:0000313" key="2">
    <source>
        <dbReference type="EMBL" id="XBX81538.1"/>
    </source>
</evidence>
<dbReference type="InterPro" id="IPR015797">
    <property type="entry name" value="NUDIX_hydrolase-like_dom_sf"/>
</dbReference>
<dbReference type="PROSITE" id="PS51462">
    <property type="entry name" value="NUDIX"/>
    <property type="match status" value="1"/>
</dbReference>
<sequence length="160" mass="17305">MPVTSAGLLLVRRGPGGPEVFIAHMGGPFWARKREGAWSIPKGEFDVGGEDPLAAARREFAEELGRPAPAGTAVDLGEFRYASGKRLHVFAVEVPDFDAEPVTSNTFELEWPPRSGRRQAFPEIDEARWCALDEARPLLVAGQRPVLDAVAAHFGEQSGG</sequence>
<reference evidence="2" key="1">
    <citation type="submission" date="2024-05" db="EMBL/GenBank/DDBJ databases">
        <authorList>
            <person name="Yu L."/>
        </authorList>
    </citation>
    <scope>NUCLEOTIDE SEQUENCE</scope>
    <source>
        <strain evidence="2">G08B096</strain>
    </source>
</reference>
<organism evidence="2">
    <name type="scientific">Agromyces sp. G08B096</name>
    <dbReference type="NCBI Taxonomy" id="3156399"/>
    <lineage>
        <taxon>Bacteria</taxon>
        <taxon>Bacillati</taxon>
        <taxon>Actinomycetota</taxon>
        <taxon>Actinomycetes</taxon>
        <taxon>Micrococcales</taxon>
        <taxon>Microbacteriaceae</taxon>
        <taxon>Agromyces</taxon>
    </lineage>
</organism>
<gene>
    <name evidence="2" type="ORF">ABIQ69_13090</name>
</gene>
<protein>
    <submittedName>
        <fullName evidence="2">NUDIX domain-containing protein</fullName>
    </submittedName>
</protein>